<dbReference type="InterPro" id="IPR001623">
    <property type="entry name" value="DnaJ_domain"/>
</dbReference>
<evidence type="ECO:0000259" key="3">
    <source>
        <dbReference type="PROSITE" id="PS50076"/>
    </source>
</evidence>
<feature type="domain" description="J" evidence="3">
    <location>
        <begin position="632"/>
        <end position="699"/>
    </location>
</feature>
<dbReference type="SUPFAM" id="SSF46565">
    <property type="entry name" value="Chaperone J-domain"/>
    <property type="match status" value="1"/>
</dbReference>
<dbReference type="InterPro" id="IPR036770">
    <property type="entry name" value="Ankyrin_rpt-contain_sf"/>
</dbReference>
<organism evidence="4 5">
    <name type="scientific">Klebsormidium nitens</name>
    <name type="common">Green alga</name>
    <name type="synonym">Ulothrix nitens</name>
    <dbReference type="NCBI Taxonomy" id="105231"/>
    <lineage>
        <taxon>Eukaryota</taxon>
        <taxon>Viridiplantae</taxon>
        <taxon>Streptophyta</taxon>
        <taxon>Klebsormidiophyceae</taxon>
        <taxon>Klebsormidiales</taxon>
        <taxon>Klebsormidiaceae</taxon>
        <taxon>Klebsormidium</taxon>
    </lineage>
</organism>
<dbReference type="PANTHER" id="PTHR43948">
    <property type="entry name" value="DNAJ HOMOLOG SUBFAMILY B"/>
    <property type="match status" value="1"/>
</dbReference>
<dbReference type="Gene3D" id="1.10.287.110">
    <property type="entry name" value="DnaJ domain"/>
    <property type="match status" value="1"/>
</dbReference>
<sequence length="699" mass="78177">MYRNMSITYNFQGAFKFCGGTRLEYNQYLHLLLFWQNEQLQRDSGATRNCAHPVRELVGLPFGAEGEFWVSSRDFLDLPLEKQYGSNPEGGLPRYKGTFSRVPTPDGLGMEREYRIPSGYNSDEHFNFNDAIFWIQWTADNILKPWGITLEGEVWYQGNSRNRTGRLVVLETGSIILHVARQIPNMLGAAASNSVWFAKSLPREQLAMRDPFGRTPLFLALCPALRPNPLYGGTPFDGASIFHFLANLDAHHPAVQRFLARLAQTPTPEGFLESFVSISPGPERDLLYSEVPGEGLQNPLTYAVFSGNCLVVEWLLNLGANPDCHYIFEESGRSLPSPSLASWPILYAATCKDTSMLRSLLRRGANVHVARRPFPNRLGFSGPEVYGSVEGAFPPLHLAAYHRRFDAVRLLVLHGADFLRECELLDPMHDVAYLRGCKTSGTARDAAIIGLKDEHQLKPSLENVYVREEAVTDALEEYDAAVQTDLRERRTECRIIASAWQLKSGKDGADASSAQASREQSETSPLSLLADHKVRDVRRASQSENAAACTSLVIHTRFLNKSGNHLDSPLPSFSCSLDDRTESSDSKVSGGRSNWSSEFSRIKLSPEEDAALKEILDRLYRILGCPSGSKCACKKILGIDANDDVTAVSIKKAFRKRALEWHPDKYRTAAEKEEAERRFKILAKAHDAMKRFVAPTRFV</sequence>
<dbReference type="SUPFAM" id="SSF48403">
    <property type="entry name" value="Ankyrin repeat"/>
    <property type="match status" value="1"/>
</dbReference>
<dbReference type="SMART" id="SM00271">
    <property type="entry name" value="DnaJ"/>
    <property type="match status" value="1"/>
</dbReference>
<dbReference type="AlphaFoldDB" id="A0A1Y1HSZ0"/>
<dbReference type="SMART" id="SM00248">
    <property type="entry name" value="ANK"/>
    <property type="match status" value="3"/>
</dbReference>
<accession>A0A1Y1HSZ0</accession>
<dbReference type="Gene3D" id="1.25.40.20">
    <property type="entry name" value="Ankyrin repeat-containing domain"/>
    <property type="match status" value="1"/>
</dbReference>
<evidence type="ECO:0000256" key="2">
    <source>
        <dbReference type="SAM" id="MobiDB-lite"/>
    </source>
</evidence>
<dbReference type="PROSITE" id="PS50076">
    <property type="entry name" value="DNAJ_2"/>
    <property type="match status" value="1"/>
</dbReference>
<feature type="region of interest" description="Disordered" evidence="2">
    <location>
        <begin position="506"/>
        <end position="530"/>
    </location>
</feature>
<dbReference type="InterPro" id="IPR036869">
    <property type="entry name" value="J_dom_sf"/>
</dbReference>
<evidence type="ECO:0000313" key="5">
    <source>
        <dbReference type="Proteomes" id="UP000054558"/>
    </source>
</evidence>
<dbReference type="EMBL" id="DF236984">
    <property type="protein sequence ID" value="GAQ79667.1"/>
    <property type="molecule type" value="Genomic_DNA"/>
</dbReference>
<protein>
    <recommendedName>
        <fullName evidence="3">J domain-containing protein</fullName>
    </recommendedName>
</protein>
<dbReference type="PROSITE" id="PS50297">
    <property type="entry name" value="ANK_REP_REGION"/>
    <property type="match status" value="1"/>
</dbReference>
<keyword evidence="5" id="KW-1185">Reference proteome</keyword>
<name>A0A1Y1HSZ0_KLENI</name>
<dbReference type="Pfam" id="PF00023">
    <property type="entry name" value="Ank"/>
    <property type="match status" value="1"/>
</dbReference>
<gene>
    <name evidence="4" type="ORF">KFL_000350220</name>
</gene>
<feature type="repeat" description="ANK" evidence="1">
    <location>
        <begin position="391"/>
        <end position="417"/>
    </location>
</feature>
<dbReference type="Pfam" id="PF00226">
    <property type="entry name" value="DnaJ"/>
    <property type="match status" value="1"/>
</dbReference>
<dbReference type="STRING" id="105231.A0A1Y1HSZ0"/>
<proteinExistence type="predicted"/>
<keyword evidence="1" id="KW-0040">ANK repeat</keyword>
<dbReference type="Proteomes" id="UP000054558">
    <property type="component" value="Unassembled WGS sequence"/>
</dbReference>
<dbReference type="CDD" id="cd06257">
    <property type="entry name" value="DnaJ"/>
    <property type="match status" value="1"/>
</dbReference>
<reference evidence="4 5" key="1">
    <citation type="journal article" date="2014" name="Nat. Commun.">
        <title>Klebsormidium flaccidum genome reveals primary factors for plant terrestrial adaptation.</title>
        <authorList>
            <person name="Hori K."/>
            <person name="Maruyama F."/>
            <person name="Fujisawa T."/>
            <person name="Togashi T."/>
            <person name="Yamamoto N."/>
            <person name="Seo M."/>
            <person name="Sato S."/>
            <person name="Yamada T."/>
            <person name="Mori H."/>
            <person name="Tajima N."/>
            <person name="Moriyama T."/>
            <person name="Ikeuchi M."/>
            <person name="Watanabe M."/>
            <person name="Wada H."/>
            <person name="Kobayashi K."/>
            <person name="Saito M."/>
            <person name="Masuda T."/>
            <person name="Sasaki-Sekimoto Y."/>
            <person name="Mashiguchi K."/>
            <person name="Awai K."/>
            <person name="Shimojima M."/>
            <person name="Masuda S."/>
            <person name="Iwai M."/>
            <person name="Nobusawa T."/>
            <person name="Narise T."/>
            <person name="Kondo S."/>
            <person name="Saito H."/>
            <person name="Sato R."/>
            <person name="Murakawa M."/>
            <person name="Ihara Y."/>
            <person name="Oshima-Yamada Y."/>
            <person name="Ohtaka K."/>
            <person name="Satoh M."/>
            <person name="Sonobe K."/>
            <person name="Ishii M."/>
            <person name="Ohtani R."/>
            <person name="Kanamori-Sato M."/>
            <person name="Honoki R."/>
            <person name="Miyazaki D."/>
            <person name="Mochizuki H."/>
            <person name="Umetsu J."/>
            <person name="Higashi K."/>
            <person name="Shibata D."/>
            <person name="Kamiya Y."/>
            <person name="Sato N."/>
            <person name="Nakamura Y."/>
            <person name="Tabata S."/>
            <person name="Ida S."/>
            <person name="Kurokawa K."/>
            <person name="Ohta H."/>
        </authorList>
    </citation>
    <scope>NUCLEOTIDE SEQUENCE [LARGE SCALE GENOMIC DNA]</scope>
    <source>
        <strain evidence="4 5">NIES-2285</strain>
    </source>
</reference>
<dbReference type="PROSITE" id="PS50088">
    <property type="entry name" value="ANK_REPEAT"/>
    <property type="match status" value="1"/>
</dbReference>
<dbReference type="InterPro" id="IPR002110">
    <property type="entry name" value="Ankyrin_rpt"/>
</dbReference>
<evidence type="ECO:0000313" key="4">
    <source>
        <dbReference type="EMBL" id="GAQ79667.1"/>
    </source>
</evidence>
<evidence type="ECO:0000256" key="1">
    <source>
        <dbReference type="PROSITE-ProRule" id="PRU00023"/>
    </source>
</evidence>
<dbReference type="PANTHER" id="PTHR43948:SF10">
    <property type="entry name" value="MRJ, ISOFORM E"/>
    <property type="match status" value="1"/>
</dbReference>
<dbReference type="Pfam" id="PF13606">
    <property type="entry name" value="Ank_3"/>
    <property type="match status" value="1"/>
</dbReference>